<dbReference type="SUPFAM" id="SSF52499">
    <property type="entry name" value="Isochorismatase-like hydrolases"/>
    <property type="match status" value="1"/>
</dbReference>
<dbReference type="Proteomes" id="UP000319732">
    <property type="component" value="Unassembled WGS sequence"/>
</dbReference>
<dbReference type="Pfam" id="PF00857">
    <property type="entry name" value="Isochorismatase"/>
    <property type="match status" value="1"/>
</dbReference>
<name>A0A545TNK7_9GAMM</name>
<reference evidence="3 4" key="1">
    <citation type="submission" date="2019-06" db="EMBL/GenBank/DDBJ databases">
        <title>Whole genome sequence for Cellvibrionaceae sp. R142.</title>
        <authorList>
            <person name="Wang G."/>
        </authorList>
    </citation>
    <scope>NUCLEOTIDE SEQUENCE [LARGE SCALE GENOMIC DNA]</scope>
    <source>
        <strain evidence="3 4">R142</strain>
    </source>
</reference>
<feature type="domain" description="Isochorismatase-like" evidence="2">
    <location>
        <begin position="3"/>
        <end position="140"/>
    </location>
</feature>
<sequence>MDILLIIDMQVASFAKGEKYDSDNVIARINQLSEHVRRNGGKVVFIQHDGTEEEGLLPFSSGWKILPSLTQDKRDVVIRKTINDSFYNTSLNKWLQQFNEIRLLVTGWATDFCVDTTIRAAVSHGYNVVAVSDCHTVSDRPHLSAEQVIEHHNWIWNNMHTPAKPVEVLPLKALFG</sequence>
<dbReference type="AlphaFoldDB" id="A0A545TNK7"/>
<keyword evidence="1" id="KW-0378">Hydrolase</keyword>
<comment type="caution">
    <text evidence="3">The sequence shown here is derived from an EMBL/GenBank/DDBJ whole genome shotgun (WGS) entry which is preliminary data.</text>
</comment>
<protein>
    <submittedName>
        <fullName evidence="3">Isochorismatase family protein</fullName>
    </submittedName>
</protein>
<dbReference type="InterPro" id="IPR050272">
    <property type="entry name" value="Isochorismatase-like_hydrls"/>
</dbReference>
<dbReference type="EMBL" id="VHSG01000012">
    <property type="protein sequence ID" value="TQV78768.1"/>
    <property type="molecule type" value="Genomic_DNA"/>
</dbReference>
<gene>
    <name evidence="3" type="ORF">FKG94_12160</name>
</gene>
<accession>A0A545TNK7</accession>
<dbReference type="OrthoDB" id="1157330at2"/>
<evidence type="ECO:0000313" key="3">
    <source>
        <dbReference type="EMBL" id="TQV78768.1"/>
    </source>
</evidence>
<dbReference type="Gene3D" id="3.40.50.850">
    <property type="entry name" value="Isochorismatase-like"/>
    <property type="match status" value="1"/>
</dbReference>
<dbReference type="GO" id="GO:0016787">
    <property type="term" value="F:hydrolase activity"/>
    <property type="evidence" value="ECO:0007669"/>
    <property type="project" value="UniProtKB-KW"/>
</dbReference>
<dbReference type="InterPro" id="IPR036380">
    <property type="entry name" value="Isochorismatase-like_sf"/>
</dbReference>
<keyword evidence="4" id="KW-1185">Reference proteome</keyword>
<proteinExistence type="predicted"/>
<evidence type="ECO:0000256" key="1">
    <source>
        <dbReference type="ARBA" id="ARBA00022801"/>
    </source>
</evidence>
<dbReference type="RefSeq" id="WP_142904603.1">
    <property type="nucleotide sequence ID" value="NZ_ML660093.1"/>
</dbReference>
<organism evidence="3 4">
    <name type="scientific">Exilibacterium tricleocarpae</name>
    <dbReference type="NCBI Taxonomy" id="2591008"/>
    <lineage>
        <taxon>Bacteria</taxon>
        <taxon>Pseudomonadati</taxon>
        <taxon>Pseudomonadota</taxon>
        <taxon>Gammaproteobacteria</taxon>
        <taxon>Cellvibrionales</taxon>
        <taxon>Cellvibrionaceae</taxon>
        <taxon>Exilibacterium</taxon>
    </lineage>
</organism>
<evidence type="ECO:0000313" key="4">
    <source>
        <dbReference type="Proteomes" id="UP000319732"/>
    </source>
</evidence>
<evidence type="ECO:0000259" key="2">
    <source>
        <dbReference type="Pfam" id="PF00857"/>
    </source>
</evidence>
<dbReference type="InterPro" id="IPR000868">
    <property type="entry name" value="Isochorismatase-like_dom"/>
</dbReference>
<dbReference type="PANTHER" id="PTHR43540">
    <property type="entry name" value="PEROXYUREIDOACRYLATE/UREIDOACRYLATE AMIDOHYDROLASE-RELATED"/>
    <property type="match status" value="1"/>
</dbReference>